<keyword evidence="1" id="KW-0808">Transferase</keyword>
<gene>
    <name evidence="1" type="ORF">ACE1CA_16105</name>
</gene>
<dbReference type="Gene3D" id="3.40.50.150">
    <property type="entry name" value="Vaccinia Virus protein VP39"/>
    <property type="match status" value="1"/>
</dbReference>
<accession>A0ABV4WLX7</accession>
<comment type="caution">
    <text evidence="1">The sequence shown here is derived from an EMBL/GenBank/DDBJ whole genome shotgun (WGS) entry which is preliminary data.</text>
</comment>
<organism evidence="1 2">
    <name type="scientific">Floridaenema evergladense BLCC-F167</name>
    <dbReference type="NCBI Taxonomy" id="3153639"/>
    <lineage>
        <taxon>Bacteria</taxon>
        <taxon>Bacillati</taxon>
        <taxon>Cyanobacteriota</taxon>
        <taxon>Cyanophyceae</taxon>
        <taxon>Oscillatoriophycideae</taxon>
        <taxon>Aerosakkonematales</taxon>
        <taxon>Aerosakkonemataceae</taxon>
        <taxon>Floridanema</taxon>
        <taxon>Floridanema evergladense</taxon>
    </lineage>
</organism>
<dbReference type="RefSeq" id="WP_413278451.1">
    <property type="nucleotide sequence ID" value="NZ_JBHFNT010000138.1"/>
</dbReference>
<dbReference type="SUPFAM" id="SSF53335">
    <property type="entry name" value="S-adenosyl-L-methionine-dependent methyltransferases"/>
    <property type="match status" value="1"/>
</dbReference>
<evidence type="ECO:0000313" key="1">
    <source>
        <dbReference type="EMBL" id="MFB2836055.1"/>
    </source>
</evidence>
<dbReference type="GO" id="GO:0061542">
    <property type="term" value="F:3-demethylubiquinol 3-O-methyltransferase activity"/>
    <property type="evidence" value="ECO:0007669"/>
    <property type="project" value="UniProtKB-EC"/>
</dbReference>
<keyword evidence="2" id="KW-1185">Reference proteome</keyword>
<evidence type="ECO:0000313" key="2">
    <source>
        <dbReference type="Proteomes" id="UP001576780"/>
    </source>
</evidence>
<dbReference type="EC" id="2.1.1.64" evidence="1"/>
<proteinExistence type="predicted"/>
<dbReference type="GO" id="GO:0102208">
    <property type="term" value="F:2-polyprenyl-6-hydroxyphenol methylase activity"/>
    <property type="evidence" value="ECO:0007669"/>
    <property type="project" value="UniProtKB-EC"/>
</dbReference>
<protein>
    <submittedName>
        <fullName evidence="1">Class I SAM-dependent methyltransferase</fullName>
        <ecNumber evidence="1">2.1.1.222</ecNumber>
        <ecNumber evidence="1">2.1.1.64</ecNumber>
    </submittedName>
</protein>
<reference evidence="1 2" key="1">
    <citation type="submission" date="2024-09" db="EMBL/GenBank/DDBJ databases">
        <title>Floridaenema gen nov. (Aerosakkonemataceae, Aerosakkonematales ord. nov., Cyanobacteria) from benthic tropical and subtropical fresh waters, with the description of four new species.</title>
        <authorList>
            <person name="Moretto J.A."/>
            <person name="Berthold D.E."/>
            <person name="Lefler F.W."/>
            <person name="Huang I.-S."/>
            <person name="Laughinghouse H. IV."/>
        </authorList>
    </citation>
    <scope>NUCLEOTIDE SEQUENCE [LARGE SCALE GENOMIC DNA]</scope>
    <source>
        <strain evidence="1 2">BLCC-F167</strain>
    </source>
</reference>
<dbReference type="Pfam" id="PF13489">
    <property type="entry name" value="Methyltransf_23"/>
    <property type="match status" value="1"/>
</dbReference>
<dbReference type="Proteomes" id="UP001576780">
    <property type="component" value="Unassembled WGS sequence"/>
</dbReference>
<sequence>MPYTNFAEVVMKLDSKAFSYIDGTSFSDVFALSIEQLDRFPERMEFVEEIVRGKTVLHIGCLDHVQLIESRIESGCYFHQRLTNIASECLGIDINQEGIKLIQEKFHFYNMHFGDIVCAHKIPEIASKHWDYVVFGEVLEHIDNPVYFLKQFIANYKDNFDEIVITVPNAFKFVNIRRIFKNFEIINSDHRYWFTPYTIWKVVNQAGLFVDTIQMCTNGRLNNNLRKLVKDLILAQYPLLADNIVVVCHPK</sequence>
<dbReference type="InterPro" id="IPR029063">
    <property type="entry name" value="SAM-dependent_MTases_sf"/>
</dbReference>
<dbReference type="GO" id="GO:0032259">
    <property type="term" value="P:methylation"/>
    <property type="evidence" value="ECO:0007669"/>
    <property type="project" value="UniProtKB-KW"/>
</dbReference>
<name>A0ABV4WLX7_9CYAN</name>
<keyword evidence="1" id="KW-0489">Methyltransferase</keyword>
<dbReference type="EC" id="2.1.1.222" evidence="1"/>
<dbReference type="EMBL" id="JBHFNT010000138">
    <property type="protein sequence ID" value="MFB2836055.1"/>
    <property type="molecule type" value="Genomic_DNA"/>
</dbReference>